<organism evidence="1">
    <name type="scientific">marine sediment metagenome</name>
    <dbReference type="NCBI Taxonomy" id="412755"/>
    <lineage>
        <taxon>unclassified sequences</taxon>
        <taxon>metagenomes</taxon>
        <taxon>ecological metagenomes</taxon>
    </lineage>
</organism>
<proteinExistence type="predicted"/>
<evidence type="ECO:0000313" key="1">
    <source>
        <dbReference type="EMBL" id="KKL92755.1"/>
    </source>
</evidence>
<accession>A0A0F9IG65</accession>
<dbReference type="EMBL" id="LAZR01019382">
    <property type="protein sequence ID" value="KKL92755.1"/>
    <property type="molecule type" value="Genomic_DNA"/>
</dbReference>
<sequence>MTLEYTKEECRLSLTSEDYIKPLCGCDIANRVIKFCSIHKAAPAMYEVLLGIMDRANDPNRSILAGLNWEA</sequence>
<name>A0A0F9IG65_9ZZZZ</name>
<protein>
    <submittedName>
        <fullName evidence="1">Uncharacterized protein</fullName>
    </submittedName>
</protein>
<feature type="non-terminal residue" evidence="1">
    <location>
        <position position="71"/>
    </location>
</feature>
<reference evidence="1" key="1">
    <citation type="journal article" date="2015" name="Nature">
        <title>Complex archaea that bridge the gap between prokaryotes and eukaryotes.</title>
        <authorList>
            <person name="Spang A."/>
            <person name="Saw J.H."/>
            <person name="Jorgensen S.L."/>
            <person name="Zaremba-Niedzwiedzka K."/>
            <person name="Martijn J."/>
            <person name="Lind A.E."/>
            <person name="van Eijk R."/>
            <person name="Schleper C."/>
            <person name="Guy L."/>
            <person name="Ettema T.J."/>
        </authorList>
    </citation>
    <scope>NUCLEOTIDE SEQUENCE</scope>
</reference>
<dbReference type="AlphaFoldDB" id="A0A0F9IG65"/>
<comment type="caution">
    <text evidence="1">The sequence shown here is derived from an EMBL/GenBank/DDBJ whole genome shotgun (WGS) entry which is preliminary data.</text>
</comment>
<gene>
    <name evidence="1" type="ORF">LCGC14_1881460</name>
</gene>